<reference evidence="1" key="2">
    <citation type="journal article" date="2020" name="Nat. Commun.">
        <title>Large-scale genome sequencing of mycorrhizal fungi provides insights into the early evolution of symbiotic traits.</title>
        <authorList>
            <person name="Miyauchi S."/>
            <person name="Kiss E."/>
            <person name="Kuo A."/>
            <person name="Drula E."/>
            <person name="Kohler A."/>
            <person name="Sanchez-Garcia M."/>
            <person name="Morin E."/>
            <person name="Andreopoulos B."/>
            <person name="Barry K.W."/>
            <person name="Bonito G."/>
            <person name="Buee M."/>
            <person name="Carver A."/>
            <person name="Chen C."/>
            <person name="Cichocki N."/>
            <person name="Clum A."/>
            <person name="Culley D."/>
            <person name="Crous P.W."/>
            <person name="Fauchery L."/>
            <person name="Girlanda M."/>
            <person name="Hayes R.D."/>
            <person name="Keri Z."/>
            <person name="LaButti K."/>
            <person name="Lipzen A."/>
            <person name="Lombard V."/>
            <person name="Magnuson J."/>
            <person name="Maillard F."/>
            <person name="Murat C."/>
            <person name="Nolan M."/>
            <person name="Ohm R.A."/>
            <person name="Pangilinan J."/>
            <person name="Pereira M.F."/>
            <person name="Perotto S."/>
            <person name="Peter M."/>
            <person name="Pfister S."/>
            <person name="Riley R."/>
            <person name="Sitrit Y."/>
            <person name="Stielow J.B."/>
            <person name="Szollosi G."/>
            <person name="Zifcakova L."/>
            <person name="Stursova M."/>
            <person name="Spatafora J.W."/>
            <person name="Tedersoo L."/>
            <person name="Vaario L.M."/>
            <person name="Yamada A."/>
            <person name="Yan M."/>
            <person name="Wang P."/>
            <person name="Xu J."/>
            <person name="Bruns T."/>
            <person name="Baldrian P."/>
            <person name="Vilgalys R."/>
            <person name="Dunand C."/>
            <person name="Henrissat B."/>
            <person name="Grigoriev I.V."/>
            <person name="Hibbett D."/>
            <person name="Nagy L.G."/>
            <person name="Martin F.M."/>
        </authorList>
    </citation>
    <scope>NUCLEOTIDE SEQUENCE</scope>
    <source>
        <strain evidence="1">P2</strain>
    </source>
</reference>
<dbReference type="EMBL" id="MU118120">
    <property type="protein sequence ID" value="KAF9644768.1"/>
    <property type="molecule type" value="Genomic_DNA"/>
</dbReference>
<accession>A0ACB6Z639</accession>
<evidence type="ECO:0000313" key="2">
    <source>
        <dbReference type="Proteomes" id="UP000886501"/>
    </source>
</evidence>
<name>A0ACB6Z639_THEGA</name>
<proteinExistence type="predicted"/>
<reference evidence="1" key="1">
    <citation type="submission" date="2019-10" db="EMBL/GenBank/DDBJ databases">
        <authorList>
            <consortium name="DOE Joint Genome Institute"/>
            <person name="Kuo A."/>
            <person name="Miyauchi S."/>
            <person name="Kiss E."/>
            <person name="Drula E."/>
            <person name="Kohler A."/>
            <person name="Sanchez-Garcia M."/>
            <person name="Andreopoulos B."/>
            <person name="Barry K.W."/>
            <person name="Bonito G."/>
            <person name="Buee M."/>
            <person name="Carver A."/>
            <person name="Chen C."/>
            <person name="Cichocki N."/>
            <person name="Clum A."/>
            <person name="Culley D."/>
            <person name="Crous P.W."/>
            <person name="Fauchery L."/>
            <person name="Girlanda M."/>
            <person name="Hayes R."/>
            <person name="Keri Z."/>
            <person name="Labutti K."/>
            <person name="Lipzen A."/>
            <person name="Lombard V."/>
            <person name="Magnuson J."/>
            <person name="Maillard F."/>
            <person name="Morin E."/>
            <person name="Murat C."/>
            <person name="Nolan M."/>
            <person name="Ohm R."/>
            <person name="Pangilinan J."/>
            <person name="Pereira M."/>
            <person name="Perotto S."/>
            <person name="Peter M."/>
            <person name="Riley R."/>
            <person name="Sitrit Y."/>
            <person name="Stielow B."/>
            <person name="Szollosi G."/>
            <person name="Zifcakova L."/>
            <person name="Stursova M."/>
            <person name="Spatafora J.W."/>
            <person name="Tedersoo L."/>
            <person name="Vaario L.-M."/>
            <person name="Yamada A."/>
            <person name="Yan M."/>
            <person name="Wang P."/>
            <person name="Xu J."/>
            <person name="Bruns T."/>
            <person name="Baldrian P."/>
            <person name="Vilgalys R."/>
            <person name="Henrissat B."/>
            <person name="Grigoriev I.V."/>
            <person name="Hibbett D."/>
            <person name="Nagy L.G."/>
            <person name="Martin F.M."/>
        </authorList>
    </citation>
    <scope>NUCLEOTIDE SEQUENCE</scope>
    <source>
        <strain evidence="1">P2</strain>
    </source>
</reference>
<protein>
    <submittedName>
        <fullName evidence="1">Uncharacterized protein</fullName>
    </submittedName>
</protein>
<comment type="caution">
    <text evidence="1">The sequence shown here is derived from an EMBL/GenBank/DDBJ whole genome shotgun (WGS) entry which is preliminary data.</text>
</comment>
<dbReference type="Proteomes" id="UP000886501">
    <property type="component" value="Unassembled WGS sequence"/>
</dbReference>
<gene>
    <name evidence="1" type="ORF">BDM02DRAFT_873030</name>
</gene>
<organism evidence="1 2">
    <name type="scientific">Thelephora ganbajun</name>
    <name type="common">Ganba fungus</name>
    <dbReference type="NCBI Taxonomy" id="370292"/>
    <lineage>
        <taxon>Eukaryota</taxon>
        <taxon>Fungi</taxon>
        <taxon>Dikarya</taxon>
        <taxon>Basidiomycota</taxon>
        <taxon>Agaricomycotina</taxon>
        <taxon>Agaricomycetes</taxon>
        <taxon>Thelephorales</taxon>
        <taxon>Thelephoraceae</taxon>
        <taxon>Thelephora</taxon>
    </lineage>
</organism>
<evidence type="ECO:0000313" key="1">
    <source>
        <dbReference type="EMBL" id="KAF9644768.1"/>
    </source>
</evidence>
<keyword evidence="2" id="KW-1185">Reference proteome</keyword>
<sequence length="76" mass="8243">MNPPDSTVPSISFKAPTTSDSASKSSICSPRETRSMYSKTSKRSPNSSCLFTRVKKKNRGPTCTLTLMGHTTARTT</sequence>